<dbReference type="EMBL" id="CP159510">
    <property type="protein sequence ID" value="XCJ17930.1"/>
    <property type="molecule type" value="Genomic_DNA"/>
</dbReference>
<evidence type="ECO:0008006" key="2">
    <source>
        <dbReference type="Google" id="ProtNLM"/>
    </source>
</evidence>
<organism evidence="1">
    <name type="scientific">Sporolactobacillus sp. Y61</name>
    <dbReference type="NCBI Taxonomy" id="3160863"/>
    <lineage>
        <taxon>Bacteria</taxon>
        <taxon>Bacillati</taxon>
        <taxon>Bacillota</taxon>
        <taxon>Bacilli</taxon>
        <taxon>Bacillales</taxon>
        <taxon>Sporolactobacillaceae</taxon>
        <taxon>Sporolactobacillus</taxon>
    </lineage>
</organism>
<accession>A0AAU8IJ03</accession>
<evidence type="ECO:0000313" key="1">
    <source>
        <dbReference type="EMBL" id="XCJ17930.1"/>
    </source>
</evidence>
<name>A0AAU8IJ03_9BACL</name>
<dbReference type="RefSeq" id="WP_353949015.1">
    <property type="nucleotide sequence ID" value="NZ_CP159510.1"/>
</dbReference>
<protein>
    <recommendedName>
        <fullName evidence="2">Alpha/beta hydrolase fold-3 domain-containing protein</fullName>
    </recommendedName>
</protein>
<proteinExistence type="predicted"/>
<reference evidence="1" key="1">
    <citation type="submission" date="2024-06" db="EMBL/GenBank/DDBJ databases">
        <authorList>
            <person name="Fan A."/>
            <person name="Zhang F.Y."/>
            <person name="Zhang L."/>
        </authorList>
    </citation>
    <scope>NUCLEOTIDE SEQUENCE</scope>
    <source>
        <strain evidence="1">Y61</strain>
    </source>
</reference>
<sequence>MRLAQNHVDLSVIEYCGCDHGFLDQLGVLPQAQDALRVIGDAIRSV</sequence>
<gene>
    <name evidence="1" type="ORF">ABNN70_05535</name>
</gene>
<dbReference type="AlphaFoldDB" id="A0AAU8IJ03"/>